<name>A0ABY5FL22_9BACL</name>
<dbReference type="RefSeq" id="WP_255176707.1">
    <property type="nucleotide sequence ID" value="NZ_CP101462.1"/>
</dbReference>
<proteinExistence type="predicted"/>
<reference evidence="1" key="1">
    <citation type="submission" date="2022-07" db="EMBL/GenBank/DDBJ databases">
        <title>Complete genome of CX2.</title>
        <authorList>
            <person name="Cao G."/>
        </authorList>
    </citation>
    <scope>NUCLEOTIDE SEQUENCE</scope>
    <source>
        <strain evidence="1">CX2</strain>
    </source>
</reference>
<dbReference type="EMBL" id="CP101462">
    <property type="protein sequence ID" value="UTT42059.1"/>
    <property type="molecule type" value="Genomic_DNA"/>
</dbReference>
<protein>
    <recommendedName>
        <fullName evidence="3">Tfp pilus assembly protein PilX</fullName>
    </recommendedName>
</protein>
<dbReference type="Proteomes" id="UP001060325">
    <property type="component" value="Chromosome"/>
</dbReference>
<gene>
    <name evidence="1" type="ORF">NMQ00_10890</name>
</gene>
<accession>A0ABY5FL22</accession>
<evidence type="ECO:0000313" key="2">
    <source>
        <dbReference type="Proteomes" id="UP001060325"/>
    </source>
</evidence>
<sequence length="551" mass="61501">MHKREEGYVLVLVLVTMAALAVLSLAAMQVNLVTNKLTIIRTEDTQLNEDAKSALNLIAADVRNRFPLHDSNRVPDHMTSETVFNDAIQETLASDEPFVQFNETSDSTITYSIRLKEDDEANTLNTAPFTKVLQVNVVASRETNPEQPRLKVEYTQDLYLTALPSFLYYVLGSDQQLSVNGMPTVKGNIYSGGPFTLLRSANYQLDGEAKQLQNLPTSRFYLDGRIDVPDLASCSVCRQPNYFTAGNNGANEFPDAGPVTSQFSPFQFDYSIIEFVNRRLAQKLPYTNTVEATLFKESIIPRTNQVFETERVISDDGSTIIERPSPYLTKRLYDRLTDTSIVTLPPSLAGRPMVITESIAKNENPLLFDGDLTIDSLDHISIDRPLLVNGDLTIQGNVSFESTVYVLGDSVIDRANIRPLDEDSLNSLILLSKGKILLNRINEFETGSTSLQAFLYSDSLEKTQVYAVGSELQIKGGLYSRGPLDVNVFRGRYPEADGLSAAQYFERNVPEQAPEHSRLQLTYNDAVFNQLDTLPVTNQLQFFVSQPVQVQ</sequence>
<evidence type="ECO:0008006" key="3">
    <source>
        <dbReference type="Google" id="ProtNLM"/>
    </source>
</evidence>
<organism evidence="1 2">
    <name type="scientific">Exiguobacterium aurantiacum</name>
    <dbReference type="NCBI Taxonomy" id="33987"/>
    <lineage>
        <taxon>Bacteria</taxon>
        <taxon>Bacillati</taxon>
        <taxon>Bacillota</taxon>
        <taxon>Bacilli</taxon>
        <taxon>Bacillales</taxon>
        <taxon>Bacillales Family XII. Incertae Sedis</taxon>
        <taxon>Exiguobacterium</taxon>
    </lineage>
</organism>
<keyword evidence="2" id="KW-1185">Reference proteome</keyword>
<evidence type="ECO:0000313" key="1">
    <source>
        <dbReference type="EMBL" id="UTT42059.1"/>
    </source>
</evidence>